<evidence type="ECO:0000256" key="4">
    <source>
        <dbReference type="ARBA" id="ARBA00022475"/>
    </source>
</evidence>
<keyword evidence="6 8" id="KW-1133">Transmembrane helix</keyword>
<feature type="transmembrane region" description="Helical" evidence="8">
    <location>
        <begin position="338"/>
        <end position="355"/>
    </location>
</feature>
<keyword evidence="3" id="KW-0813">Transport</keyword>
<evidence type="ECO:0000256" key="3">
    <source>
        <dbReference type="ARBA" id="ARBA00022448"/>
    </source>
</evidence>
<comment type="similarity">
    <text evidence="2">Belongs to the binding-protein-dependent transport system permease family. FecCD subfamily.</text>
</comment>
<feature type="transmembrane region" description="Helical" evidence="8">
    <location>
        <begin position="94"/>
        <end position="112"/>
    </location>
</feature>
<dbReference type="RefSeq" id="WP_259427711.1">
    <property type="nucleotide sequence ID" value="NZ_JANWTC010000005.1"/>
</dbReference>
<evidence type="ECO:0000256" key="2">
    <source>
        <dbReference type="ARBA" id="ARBA00007935"/>
    </source>
</evidence>
<evidence type="ECO:0000256" key="6">
    <source>
        <dbReference type="ARBA" id="ARBA00022989"/>
    </source>
</evidence>
<evidence type="ECO:0000256" key="8">
    <source>
        <dbReference type="SAM" id="Phobius"/>
    </source>
</evidence>
<feature type="transmembrane region" description="Helical" evidence="8">
    <location>
        <begin position="222"/>
        <end position="242"/>
    </location>
</feature>
<proteinExistence type="inferred from homology"/>
<evidence type="ECO:0000256" key="7">
    <source>
        <dbReference type="ARBA" id="ARBA00023136"/>
    </source>
</evidence>
<feature type="transmembrane region" description="Helical" evidence="8">
    <location>
        <begin position="306"/>
        <end position="326"/>
    </location>
</feature>
<keyword evidence="4" id="KW-1003">Cell membrane</keyword>
<dbReference type="PANTHER" id="PTHR30472">
    <property type="entry name" value="FERRIC ENTEROBACTIN TRANSPORT SYSTEM PERMEASE PROTEIN"/>
    <property type="match status" value="1"/>
</dbReference>
<feature type="transmembrane region" description="Helical" evidence="8">
    <location>
        <begin position="124"/>
        <end position="142"/>
    </location>
</feature>
<dbReference type="CDD" id="cd06550">
    <property type="entry name" value="TM_ABC_iron-siderophores_like"/>
    <property type="match status" value="1"/>
</dbReference>
<organism evidence="9 10">
    <name type="scientific">Corynebacterium lemuris</name>
    <dbReference type="NCBI Taxonomy" id="1859292"/>
    <lineage>
        <taxon>Bacteria</taxon>
        <taxon>Bacillati</taxon>
        <taxon>Actinomycetota</taxon>
        <taxon>Actinomycetes</taxon>
        <taxon>Mycobacteriales</taxon>
        <taxon>Corynebacteriaceae</taxon>
        <taxon>Corynebacterium</taxon>
    </lineage>
</organism>
<feature type="transmembrane region" description="Helical" evidence="8">
    <location>
        <begin position="148"/>
        <end position="167"/>
    </location>
</feature>
<evidence type="ECO:0000256" key="5">
    <source>
        <dbReference type="ARBA" id="ARBA00022692"/>
    </source>
</evidence>
<accession>A0ABT2G0E2</accession>
<dbReference type="SUPFAM" id="SSF81345">
    <property type="entry name" value="ABC transporter involved in vitamin B12 uptake, BtuC"/>
    <property type="match status" value="1"/>
</dbReference>
<dbReference type="InterPro" id="IPR000522">
    <property type="entry name" value="ABC_transptr_permease_BtuC"/>
</dbReference>
<sequence>MTTTKPLKTTSAAEAPPRRKRHLLITLPGIVLRLESRTVAVTAVLTGLILALGCGALLLGDYPLTVGEALRALVGRSSDPLAEFFVQNQRVPRVLAAVLVGAALGASGAIFQGLSGNPLGSPDVIGFTVGAASGALIQIIVFNGGPVAIAFGALLGGFGTAALVYLLAWRGGLSGIRLVLVGIGVSSVLQGLNSLFIVRASLTAAQTAGQWQAGSFNATGWPTVWTIIATLVVLLPAALVLARPLDIMISGDDLATGLGVRVERRRLELLVVGVALVSMSVAVAGPIAFVALAAPQLARRLTRTGSVGIGVAAVMGGLLVLASDVVAQRLFAPTQLPVGVVTGTLGGIYLIWLLAREWRTRR</sequence>
<dbReference type="Proteomes" id="UP001205965">
    <property type="component" value="Unassembled WGS sequence"/>
</dbReference>
<comment type="subcellular location">
    <subcellularLocation>
        <location evidence="1">Cell membrane</location>
        <topology evidence="1">Multi-pass membrane protein</topology>
    </subcellularLocation>
</comment>
<dbReference type="InterPro" id="IPR037294">
    <property type="entry name" value="ABC_BtuC-like"/>
</dbReference>
<dbReference type="PANTHER" id="PTHR30472:SF24">
    <property type="entry name" value="FERRIC ENTEROBACTIN TRANSPORT SYSTEM PERMEASE PROTEIN FEPG"/>
    <property type="match status" value="1"/>
</dbReference>
<protein>
    <submittedName>
        <fullName evidence="9">Iron chelate uptake ABC transporter family permease subunit</fullName>
    </submittedName>
</protein>
<feature type="transmembrane region" description="Helical" evidence="8">
    <location>
        <begin position="179"/>
        <end position="202"/>
    </location>
</feature>
<keyword evidence="10" id="KW-1185">Reference proteome</keyword>
<comment type="caution">
    <text evidence="9">The sequence shown here is derived from an EMBL/GenBank/DDBJ whole genome shotgun (WGS) entry which is preliminary data.</text>
</comment>
<dbReference type="Pfam" id="PF01032">
    <property type="entry name" value="FecCD"/>
    <property type="match status" value="1"/>
</dbReference>
<dbReference type="Gene3D" id="1.10.3470.10">
    <property type="entry name" value="ABC transporter involved in vitamin B12 uptake, BtuC"/>
    <property type="match status" value="1"/>
</dbReference>
<name>A0ABT2G0E2_9CORY</name>
<evidence type="ECO:0000313" key="9">
    <source>
        <dbReference type="EMBL" id="MCS5479644.1"/>
    </source>
</evidence>
<evidence type="ECO:0000256" key="1">
    <source>
        <dbReference type="ARBA" id="ARBA00004651"/>
    </source>
</evidence>
<evidence type="ECO:0000313" key="10">
    <source>
        <dbReference type="Proteomes" id="UP001205965"/>
    </source>
</evidence>
<keyword evidence="5 8" id="KW-0812">Transmembrane</keyword>
<dbReference type="EMBL" id="JANWTC010000005">
    <property type="protein sequence ID" value="MCS5479644.1"/>
    <property type="molecule type" value="Genomic_DNA"/>
</dbReference>
<gene>
    <name evidence="9" type="ORF">NYP18_08235</name>
</gene>
<keyword evidence="7 8" id="KW-0472">Membrane</keyword>
<reference evidence="9 10" key="1">
    <citation type="submission" date="2022-08" db="EMBL/GenBank/DDBJ databases">
        <title>YIM 101645 draft genome.</title>
        <authorList>
            <person name="Chen X."/>
        </authorList>
    </citation>
    <scope>NUCLEOTIDE SEQUENCE [LARGE SCALE GENOMIC DNA]</scope>
    <source>
        <strain evidence="9 10">YIM 101645</strain>
    </source>
</reference>
<feature type="transmembrane region" description="Helical" evidence="8">
    <location>
        <begin position="39"/>
        <end position="60"/>
    </location>
</feature>
<feature type="transmembrane region" description="Helical" evidence="8">
    <location>
        <begin position="269"/>
        <end position="294"/>
    </location>
</feature>